<dbReference type="EMBL" id="CACTIH010004324">
    <property type="protein sequence ID" value="CAA2990556.1"/>
    <property type="molecule type" value="Genomic_DNA"/>
</dbReference>
<proteinExistence type="predicted"/>
<dbReference type="Gramene" id="OE9A119905T1">
    <property type="protein sequence ID" value="OE9A119905C1"/>
    <property type="gene ID" value="OE9A119905"/>
</dbReference>
<name>A0A8S0SEP5_OLEEU</name>
<gene>
    <name evidence="1" type="ORF">OLEA9_A119905</name>
</gene>
<comment type="caution">
    <text evidence="1">The sequence shown here is derived from an EMBL/GenBank/DDBJ whole genome shotgun (WGS) entry which is preliminary data.</text>
</comment>
<keyword evidence="2" id="KW-1185">Reference proteome</keyword>
<organism evidence="1 2">
    <name type="scientific">Olea europaea subsp. europaea</name>
    <dbReference type="NCBI Taxonomy" id="158383"/>
    <lineage>
        <taxon>Eukaryota</taxon>
        <taxon>Viridiplantae</taxon>
        <taxon>Streptophyta</taxon>
        <taxon>Embryophyta</taxon>
        <taxon>Tracheophyta</taxon>
        <taxon>Spermatophyta</taxon>
        <taxon>Magnoliopsida</taxon>
        <taxon>eudicotyledons</taxon>
        <taxon>Gunneridae</taxon>
        <taxon>Pentapetalae</taxon>
        <taxon>asterids</taxon>
        <taxon>lamiids</taxon>
        <taxon>Lamiales</taxon>
        <taxon>Oleaceae</taxon>
        <taxon>Oleeae</taxon>
        <taxon>Olea</taxon>
    </lineage>
</organism>
<sequence>MRRARRRNTPAVPETMDGLFQVLQVNRYRHLAVTADGKQPLLAGITGSEGHRALVFASPRMLKWSKHTKVLIVDATFKSRPFRPWCAQVLHLVALFDGCVSVL</sequence>
<evidence type="ECO:0000313" key="2">
    <source>
        <dbReference type="Proteomes" id="UP000594638"/>
    </source>
</evidence>
<accession>A0A8S0SEP5</accession>
<evidence type="ECO:0000313" key="1">
    <source>
        <dbReference type="EMBL" id="CAA2990556.1"/>
    </source>
</evidence>
<reference evidence="1 2" key="1">
    <citation type="submission" date="2019-12" db="EMBL/GenBank/DDBJ databases">
        <authorList>
            <person name="Alioto T."/>
            <person name="Alioto T."/>
            <person name="Gomez Garrido J."/>
        </authorList>
    </citation>
    <scope>NUCLEOTIDE SEQUENCE [LARGE SCALE GENOMIC DNA]</scope>
</reference>
<dbReference type="Proteomes" id="UP000594638">
    <property type="component" value="Unassembled WGS sequence"/>
</dbReference>
<dbReference type="AlphaFoldDB" id="A0A8S0SEP5"/>
<protein>
    <submittedName>
        <fullName evidence="1">Uncharacterized protein</fullName>
    </submittedName>
</protein>